<dbReference type="Proteomes" id="UP000014535">
    <property type="component" value="Unassembled WGS sequence"/>
</dbReference>
<evidence type="ECO:0000313" key="3">
    <source>
        <dbReference type="Proteomes" id="UP000014535"/>
    </source>
</evidence>
<gene>
    <name evidence="2" type="ORF">A673_00666</name>
</gene>
<reference evidence="2 3" key="1">
    <citation type="submission" date="2013-04" db="EMBL/GenBank/DDBJ databases">
        <authorList>
            <person name="McClelland M."/>
            <person name="Porwollik S."/>
            <person name="Desai P."/>
            <person name="Cheng P."/>
            <person name="Wollam A."/>
            <person name="Pepin K."/>
            <person name="Palsikar V.B."/>
            <person name="Fulton L."/>
            <person name="Fulton R."/>
            <person name="Delehaunty K."/>
            <person name="Fronick C."/>
            <person name="Godfrey J."/>
            <person name="Waligorski J."/>
            <person name="Appelbaum E."/>
            <person name="Tomlinson C."/>
            <person name="Warren W."/>
            <person name="Sodergren E."/>
            <person name="Weinstock G."/>
            <person name="Wilson R.K."/>
        </authorList>
    </citation>
    <scope>NUCLEOTIDE SEQUENCE [LARGE SCALE GENOMIC DNA]</scope>
    <source>
        <strain evidence="2 3">2009K0958</strain>
    </source>
</reference>
<name>A0A656IJG2_SALE2</name>
<comment type="caution">
    <text evidence="2">The sequence shown here is derived from an EMBL/GenBank/DDBJ whole genome shotgun (WGS) entry which is preliminary data.</text>
</comment>
<protein>
    <submittedName>
        <fullName evidence="2">Uncharacterized protein</fullName>
    </submittedName>
</protein>
<accession>A0A656IJG2</accession>
<proteinExistence type="predicted"/>
<feature type="region of interest" description="Disordered" evidence="1">
    <location>
        <begin position="114"/>
        <end position="135"/>
    </location>
</feature>
<evidence type="ECO:0000313" key="2">
    <source>
        <dbReference type="EMBL" id="EPI75862.1"/>
    </source>
</evidence>
<dbReference type="AlphaFoldDB" id="A0A656IJG2"/>
<sequence length="135" mass="14859">MNLFRFDILSLAAHRCGIDIQTSQNICRRGHANRTTGQFKVIVTAVDFNTETTFELFNIVIKRPAKAQQTGVVCGLKGNFASVYIQTVPLVSVSPDAEHLPASKEIIHAIGKRRKHCNEDGDEEGKLQGPSGDRP</sequence>
<evidence type="ECO:0000256" key="1">
    <source>
        <dbReference type="SAM" id="MobiDB-lite"/>
    </source>
</evidence>
<organism evidence="2 3">
    <name type="scientific">Salmonella enteritidis (strain 2009K0958)</name>
    <dbReference type="NCBI Taxonomy" id="1192586"/>
    <lineage>
        <taxon>Bacteria</taxon>
        <taxon>Pseudomonadati</taxon>
        <taxon>Pseudomonadota</taxon>
        <taxon>Gammaproteobacteria</taxon>
        <taxon>Enterobacterales</taxon>
        <taxon>Enterobacteriaceae</taxon>
        <taxon>Salmonella</taxon>
    </lineage>
</organism>
<dbReference type="EMBL" id="ATFT01000009">
    <property type="protein sequence ID" value="EPI75862.1"/>
    <property type="molecule type" value="Genomic_DNA"/>
</dbReference>